<gene>
    <name evidence="3" type="ORF">FKY71_01465</name>
</gene>
<keyword evidence="3" id="KW-0969">Cilium</keyword>
<dbReference type="Gene3D" id="3.30.750.140">
    <property type="match status" value="1"/>
</dbReference>
<dbReference type="CDD" id="cd17470">
    <property type="entry name" value="T3SS_Flik_C"/>
    <property type="match status" value="1"/>
</dbReference>
<dbReference type="AlphaFoldDB" id="A0A540VVP8"/>
<dbReference type="Pfam" id="PF02120">
    <property type="entry name" value="Flg_hook"/>
    <property type="match status" value="1"/>
</dbReference>
<sequence length="230" mass="25244">MTQEHELPMNRPQGDVKLGQAQKQATQESLPGDVQRQRSILAAQTAETVTRPAVEVALRNSDRAPGTPDRFTSLDVILSSGGGPDTAIRPGAQAQQAYAALPEPKAVALVREALVEMSAKAQREIEIHLSPRELGKLRFVMVPSEGQITVQITADRPEVLDALRRHAESFAQDLGSEGFGHAEFEFLHEDAEESAFDDTARPEIHGTDMDGPDLQEQRWQITPGRLDVRL</sequence>
<dbReference type="EMBL" id="VIFK01000004">
    <property type="protein sequence ID" value="TQF00841.1"/>
    <property type="molecule type" value="Genomic_DNA"/>
</dbReference>
<comment type="caution">
    <text evidence="3">The sequence shown here is derived from an EMBL/GenBank/DDBJ whole genome shotgun (WGS) entry which is preliminary data.</text>
</comment>
<evidence type="ECO:0000259" key="2">
    <source>
        <dbReference type="Pfam" id="PF02120"/>
    </source>
</evidence>
<dbReference type="Proteomes" id="UP000315400">
    <property type="component" value="Unassembled WGS sequence"/>
</dbReference>
<proteinExistence type="predicted"/>
<reference evidence="3 4" key="1">
    <citation type="submission" date="2019-06" db="EMBL/GenBank/DDBJ databases">
        <title>Metagenome assembled Genome of Spiribacter salinus SL48-SHIP from the microbial mat of Salt Lake 48 (Novosibirsk region, Russia).</title>
        <authorList>
            <person name="Shipova A."/>
            <person name="Rozanov A.S."/>
            <person name="Bryanskaya A.V."/>
            <person name="Peltek S.E."/>
        </authorList>
    </citation>
    <scope>NUCLEOTIDE SEQUENCE [LARGE SCALE GENOMIC DNA]</scope>
    <source>
        <strain evidence="3">SL48-SHIP-2</strain>
    </source>
</reference>
<evidence type="ECO:0000313" key="3">
    <source>
        <dbReference type="EMBL" id="TQF00841.1"/>
    </source>
</evidence>
<name>A0A540VVP8_9GAMM</name>
<protein>
    <submittedName>
        <fullName evidence="3">Flagellar hook-length control protein FliK</fullName>
    </submittedName>
</protein>
<feature type="domain" description="Flagellar hook-length control protein-like C-terminal" evidence="2">
    <location>
        <begin position="113"/>
        <end position="191"/>
    </location>
</feature>
<keyword evidence="3" id="KW-0966">Cell projection</keyword>
<organism evidence="3 4">
    <name type="scientific">Spiribacter salinus</name>
    <dbReference type="NCBI Taxonomy" id="1335746"/>
    <lineage>
        <taxon>Bacteria</taxon>
        <taxon>Pseudomonadati</taxon>
        <taxon>Pseudomonadota</taxon>
        <taxon>Gammaproteobacteria</taxon>
        <taxon>Chromatiales</taxon>
        <taxon>Ectothiorhodospiraceae</taxon>
        <taxon>Spiribacter</taxon>
    </lineage>
</organism>
<evidence type="ECO:0000256" key="1">
    <source>
        <dbReference type="SAM" id="MobiDB-lite"/>
    </source>
</evidence>
<feature type="region of interest" description="Disordered" evidence="1">
    <location>
        <begin position="1"/>
        <end position="36"/>
    </location>
</feature>
<dbReference type="InterPro" id="IPR021136">
    <property type="entry name" value="Flagellar_hook_control-like_C"/>
</dbReference>
<keyword evidence="3" id="KW-0282">Flagellum</keyword>
<evidence type="ECO:0000313" key="4">
    <source>
        <dbReference type="Proteomes" id="UP000315400"/>
    </source>
</evidence>
<accession>A0A540VVP8</accession>
<dbReference type="InterPro" id="IPR038610">
    <property type="entry name" value="FliK-like_C_sf"/>
</dbReference>